<keyword evidence="2" id="KW-0378">Hydrolase</keyword>
<sequence>MAKSLREVEEQMSSVGIDVPPGVDLVVNGSNWKRFKPANSHFKRGKEVFYGIWEKPLGSGRSYYFGTFGIGSQSYKITHTRSGWTQEEWREIKSRTETDQKIVDEALQERRRSAAQKAIKMLQAASSSVSMSHPYVAKKQILPYGAYQLRNQILLPMWKEGRVVGLQTIFPAETQDGSTEIQKRFLSGSDLKGSCLKLGEPAQPPEAIILTEGWATACSIMQASGAPMVVVAFSAGNLLPVAESLRAEYPNSKIVIAADNDCHYHTALKREISDRFGIELNIAASKASAREQIVPGGKVLAWWTTKDKETYLEYEEWSDGRPRPMHRSLCNTGVVKAKIAASKVGAAVVIPRFADVSLGGTDFNDLAVQEGRDAVSQQLARRQAEPLSKGSGDKKVNEKNLGVISSLGKRYIAIDSTDTCWDTEYLRVTKISTIRQWFGAKTVNLWLQNEFDNRRIIQPEQLIFEPDPKKIPLGSITMFAGWPMKPNYTHKCQRLIDHLFKICGENDDLFQWVAAWLAFPLQHPGAKMQTALVVYGEREGTGKSMFFNAISKIYGQYACSVNQNMVQSDFNGWVSKKLFVVCEEVVTNQEKRNLKGALKNLVTNPTHTINEKGLPARFEANKTNFVFLSNELQPLMFDSADRRYQAIKFETASPPEYFEALADEIDNGGIESFYAYLLNFDTSWFNESKRPLETQARVDLKRLGSDSAIRFIEDWTSGNINLPVGPAVLGHLYDAYTIWCKSSGERPCSKEVFGGRCKSRLNGGRLRVQLYSEDSSSTETLRPLKIYHRQVYWPKTTEDPKVNAEFSQRARAFQIDVETAKERFYREFKSLQ</sequence>
<reference evidence="2" key="1">
    <citation type="journal article" date="2021" name="Proc. Natl. Acad. Sci. U.S.A.">
        <title>A Catalog of Tens of Thousands of Viruses from Human Metagenomes Reveals Hidden Associations with Chronic Diseases.</title>
        <authorList>
            <person name="Tisza M.J."/>
            <person name="Buck C.B."/>
        </authorList>
    </citation>
    <scope>NUCLEOTIDE SEQUENCE</scope>
    <source>
        <strain evidence="2">CtigT3</strain>
    </source>
</reference>
<dbReference type="SUPFAM" id="SSF52540">
    <property type="entry name" value="P-loop containing nucleoside triphosphate hydrolases"/>
    <property type="match status" value="1"/>
</dbReference>
<evidence type="ECO:0000313" key="2">
    <source>
        <dbReference type="EMBL" id="DAD85364.1"/>
    </source>
</evidence>
<dbReference type="GO" id="GO:0004386">
    <property type="term" value="F:helicase activity"/>
    <property type="evidence" value="ECO:0007669"/>
    <property type="project" value="UniProtKB-KW"/>
</dbReference>
<organism evidence="2">
    <name type="scientific">Siphoviridae sp. ctigT3</name>
    <dbReference type="NCBI Taxonomy" id="2826434"/>
    <lineage>
        <taxon>Viruses</taxon>
        <taxon>Duplodnaviria</taxon>
        <taxon>Heunggongvirae</taxon>
        <taxon>Uroviricota</taxon>
        <taxon>Caudoviricetes</taxon>
    </lineage>
</organism>
<evidence type="ECO:0000259" key="1">
    <source>
        <dbReference type="Pfam" id="PF19263"/>
    </source>
</evidence>
<protein>
    <submittedName>
        <fullName evidence="2">DsDNA helicase</fullName>
    </submittedName>
</protein>
<dbReference type="Pfam" id="PF19263">
    <property type="entry name" value="DUF5906"/>
    <property type="match status" value="1"/>
</dbReference>
<dbReference type="Gene3D" id="3.40.50.300">
    <property type="entry name" value="P-loop containing nucleotide triphosphate hydrolases"/>
    <property type="match status" value="1"/>
</dbReference>
<keyword evidence="2" id="KW-0347">Helicase</keyword>
<keyword evidence="2" id="KW-0067">ATP-binding</keyword>
<dbReference type="InterPro" id="IPR027417">
    <property type="entry name" value="P-loop_NTPase"/>
</dbReference>
<dbReference type="EMBL" id="BK014981">
    <property type="protein sequence ID" value="DAD85364.1"/>
    <property type="molecule type" value="Genomic_DNA"/>
</dbReference>
<keyword evidence="2" id="KW-0547">Nucleotide-binding</keyword>
<proteinExistence type="predicted"/>
<dbReference type="InterPro" id="IPR034154">
    <property type="entry name" value="TOPRIM_DnaG/twinkle"/>
</dbReference>
<dbReference type="CDD" id="cd01029">
    <property type="entry name" value="TOPRIM_primases"/>
    <property type="match status" value="1"/>
</dbReference>
<dbReference type="InterPro" id="IPR045455">
    <property type="entry name" value="NrS-1_pol-like_helicase"/>
</dbReference>
<accession>A0A8S5MSX9</accession>
<name>A0A8S5MSX9_9CAUD</name>
<feature type="domain" description="NrS-1 polymerase-like helicase" evidence="1">
    <location>
        <begin position="535"/>
        <end position="643"/>
    </location>
</feature>